<evidence type="ECO:0000313" key="2">
    <source>
        <dbReference type="Proteomes" id="UP000827872"/>
    </source>
</evidence>
<dbReference type="Proteomes" id="UP000827872">
    <property type="component" value="Linkage Group LG12"/>
</dbReference>
<name>A0ACB8EYF0_9SAUR</name>
<dbReference type="EMBL" id="CM037625">
    <property type="protein sequence ID" value="KAH7997951.1"/>
    <property type="molecule type" value="Genomic_DNA"/>
</dbReference>
<comment type="caution">
    <text evidence="1">The sequence shown here is derived from an EMBL/GenBank/DDBJ whole genome shotgun (WGS) entry which is preliminary data.</text>
</comment>
<sequence length="138" mass="15079">MLDPSEDRFQVNTGLLWTSESAHWESHPVAICKLCSFEKEELGGDAVACGHFSREGVHMRQLLPPGAPWLMPTDHDRLKHFSLTDEGSANGSAGIAKGCHRSFCSDGGLEEPWSGLWDPEPPGHEELRFHSAGEGQAS</sequence>
<accession>A0ACB8EYF0</accession>
<evidence type="ECO:0000313" key="1">
    <source>
        <dbReference type="EMBL" id="KAH7997951.1"/>
    </source>
</evidence>
<keyword evidence="2" id="KW-1185">Reference proteome</keyword>
<protein>
    <submittedName>
        <fullName evidence="1">Uncharacterized protein</fullName>
    </submittedName>
</protein>
<organism evidence="1 2">
    <name type="scientific">Sphaerodactylus townsendi</name>
    <dbReference type="NCBI Taxonomy" id="933632"/>
    <lineage>
        <taxon>Eukaryota</taxon>
        <taxon>Metazoa</taxon>
        <taxon>Chordata</taxon>
        <taxon>Craniata</taxon>
        <taxon>Vertebrata</taxon>
        <taxon>Euteleostomi</taxon>
        <taxon>Lepidosauria</taxon>
        <taxon>Squamata</taxon>
        <taxon>Bifurcata</taxon>
        <taxon>Gekkota</taxon>
        <taxon>Sphaerodactylidae</taxon>
        <taxon>Sphaerodactylus</taxon>
    </lineage>
</organism>
<gene>
    <name evidence="1" type="ORF">K3G42_010747</name>
</gene>
<proteinExistence type="predicted"/>
<reference evidence="1" key="1">
    <citation type="submission" date="2021-08" db="EMBL/GenBank/DDBJ databases">
        <title>The first chromosome-level gecko genome reveals the dynamic sex chromosomes of Neotropical dwarf geckos (Sphaerodactylidae: Sphaerodactylus).</title>
        <authorList>
            <person name="Pinto B.J."/>
            <person name="Keating S.E."/>
            <person name="Gamble T."/>
        </authorList>
    </citation>
    <scope>NUCLEOTIDE SEQUENCE</scope>
    <source>
        <strain evidence="1">TG3544</strain>
    </source>
</reference>